<sequence>MKVGIVTDAFPPEVGGIQTFADQFVTRLSETPEVDQVDVLAFTPGDDEEHQNLSIQRVDTDNTPKKLLVGLLWARRHSFDIIHSLTLYQSGLVAALAGGLDDSINTFSTVYGLDALSLADHPVLGPVHRYMFSNLDEILFFSDSTREKTHDKYEMEFTSRRIYPGAPWFDETETDGSGPISNFTVPEEDFVVLTVARLVKRKGIDDLVEAVSSMSNVTLLVAGDGEERRALEQQVPPEAEDRVKFLGQVPHGQLPDLYERSDVFCLPSVYLRDQGDIEGLGLVFLEAQKFGLPVIGTRSGGIPEALADGRTGFLVNERSPDEIQRRIAELRDQREKYQEFSENALSFAEEQFSWDNCIAEHIDAYES</sequence>
<dbReference type="AlphaFoldDB" id="A0A6C0UG95"/>
<dbReference type="EMBL" id="CP048739">
    <property type="protein sequence ID" value="QIB74227.1"/>
    <property type="molecule type" value="Genomic_DNA"/>
</dbReference>
<feature type="domain" description="Glycosyl transferase family 1" evidence="1">
    <location>
        <begin position="185"/>
        <end position="344"/>
    </location>
</feature>
<dbReference type="InterPro" id="IPR050194">
    <property type="entry name" value="Glycosyltransferase_grp1"/>
</dbReference>
<dbReference type="Gene3D" id="3.40.50.2000">
    <property type="entry name" value="Glycogen Phosphorylase B"/>
    <property type="match status" value="2"/>
</dbReference>
<dbReference type="SUPFAM" id="SSF53756">
    <property type="entry name" value="UDP-Glycosyltransferase/glycogen phosphorylase"/>
    <property type="match status" value="1"/>
</dbReference>
<dbReference type="InterPro" id="IPR001296">
    <property type="entry name" value="Glyco_trans_1"/>
</dbReference>
<dbReference type="PANTHER" id="PTHR45947">
    <property type="entry name" value="SULFOQUINOVOSYL TRANSFERASE SQD2"/>
    <property type="match status" value="1"/>
</dbReference>
<evidence type="ECO:0000313" key="3">
    <source>
        <dbReference type="Proteomes" id="UP000465846"/>
    </source>
</evidence>
<evidence type="ECO:0000259" key="1">
    <source>
        <dbReference type="Pfam" id="PF00534"/>
    </source>
</evidence>
<evidence type="ECO:0000313" key="2">
    <source>
        <dbReference type="EMBL" id="QIB74227.1"/>
    </source>
</evidence>
<dbReference type="CDD" id="cd03801">
    <property type="entry name" value="GT4_PimA-like"/>
    <property type="match status" value="1"/>
</dbReference>
<name>A0A6C0UG95_9EURY</name>
<dbReference type="Pfam" id="PF00534">
    <property type="entry name" value="Glycos_transf_1"/>
    <property type="match status" value="1"/>
</dbReference>
<proteinExistence type="predicted"/>
<gene>
    <name evidence="2" type="ORF">G3I44_07915</name>
</gene>
<keyword evidence="2" id="KW-0808">Transferase</keyword>
<dbReference type="GeneID" id="44079318"/>
<dbReference type="RefSeq" id="WP_163486166.1">
    <property type="nucleotide sequence ID" value="NZ_CP048739.1"/>
</dbReference>
<reference evidence="2 3" key="1">
    <citation type="submission" date="2020-02" db="EMBL/GenBank/DDBJ databases">
        <title>Whole genome sequence of Halogeometricum borinquense strain wsp4.</title>
        <authorList>
            <person name="Verma D.K."/>
            <person name="Gopal K."/>
            <person name="Prasad E.S."/>
        </authorList>
    </citation>
    <scope>NUCLEOTIDE SEQUENCE [LARGE SCALE GENOMIC DNA]</scope>
    <source>
        <strain evidence="3">wsp4</strain>
    </source>
</reference>
<protein>
    <submittedName>
        <fullName evidence="2">Glycosyltransferase family 4 protein</fullName>
    </submittedName>
</protein>
<organism evidence="2 3">
    <name type="scientific">Halogeometricum borinquense</name>
    <dbReference type="NCBI Taxonomy" id="60847"/>
    <lineage>
        <taxon>Archaea</taxon>
        <taxon>Methanobacteriati</taxon>
        <taxon>Methanobacteriota</taxon>
        <taxon>Stenosarchaea group</taxon>
        <taxon>Halobacteria</taxon>
        <taxon>Halobacteriales</taxon>
        <taxon>Haloferacaceae</taxon>
        <taxon>Halogeometricum</taxon>
    </lineage>
</organism>
<accession>A0A6C0UG95</accession>
<dbReference type="Proteomes" id="UP000465846">
    <property type="component" value="Chromosome"/>
</dbReference>
<dbReference type="GO" id="GO:0016757">
    <property type="term" value="F:glycosyltransferase activity"/>
    <property type="evidence" value="ECO:0007669"/>
    <property type="project" value="InterPro"/>
</dbReference>
<dbReference type="PANTHER" id="PTHR45947:SF3">
    <property type="entry name" value="SULFOQUINOVOSYL TRANSFERASE SQD2"/>
    <property type="match status" value="1"/>
</dbReference>